<evidence type="ECO:0000256" key="4">
    <source>
        <dbReference type="SAM" id="Coils"/>
    </source>
</evidence>
<keyword evidence="8" id="KW-1185">Reference proteome</keyword>
<evidence type="ECO:0000313" key="7">
    <source>
        <dbReference type="EMBL" id="KWW98636.1"/>
    </source>
</evidence>
<evidence type="ECO:0000256" key="2">
    <source>
        <dbReference type="ARBA" id="ARBA00007161"/>
    </source>
</evidence>
<dbReference type="InterPro" id="IPR036013">
    <property type="entry name" value="Band_7/SPFH_dom_sf"/>
</dbReference>
<dbReference type="GO" id="GO:0005886">
    <property type="term" value="C:plasma membrane"/>
    <property type="evidence" value="ECO:0007669"/>
    <property type="project" value="TreeGrafter"/>
</dbReference>
<dbReference type="PANTHER" id="PTHR13806">
    <property type="entry name" value="FLOTILLIN-RELATED"/>
    <property type="match status" value="1"/>
</dbReference>
<dbReference type="SMART" id="SM00244">
    <property type="entry name" value="PHB"/>
    <property type="match status" value="1"/>
</dbReference>
<evidence type="ECO:0000313" key="8">
    <source>
        <dbReference type="Proteomes" id="UP000070188"/>
    </source>
</evidence>
<comment type="caution">
    <text evidence="7">The sequence shown here is derived from an EMBL/GenBank/DDBJ whole genome shotgun (WGS) entry which is preliminary data.</text>
</comment>
<dbReference type="EMBL" id="LAXD01000001">
    <property type="protein sequence ID" value="KWW98636.1"/>
    <property type="molecule type" value="Genomic_DNA"/>
</dbReference>
<dbReference type="GO" id="GO:0072659">
    <property type="term" value="P:protein localization to plasma membrane"/>
    <property type="evidence" value="ECO:0007669"/>
    <property type="project" value="TreeGrafter"/>
</dbReference>
<dbReference type="SUPFAM" id="SSF117892">
    <property type="entry name" value="Band 7/SPFH domain"/>
    <property type="match status" value="1"/>
</dbReference>
<proteinExistence type="inferred from homology"/>
<dbReference type="InterPro" id="IPR027705">
    <property type="entry name" value="Flotillin_fam"/>
</dbReference>
<reference evidence="8" key="1">
    <citation type="submission" date="2015-04" db="EMBL/GenBank/DDBJ databases">
        <title>Physiological reanalysis, assessment of diazotrophy, and genome sequences of multiple isolates of Streptomyces thermoautotrophicus.</title>
        <authorList>
            <person name="MacKellar D.C."/>
            <person name="Lieber L."/>
            <person name="Norman J."/>
            <person name="Bolger A."/>
            <person name="Tobin C."/>
            <person name="Murray J.W."/>
            <person name="Chang R."/>
            <person name="Ford T."/>
            <person name="Nguyen P.Q."/>
            <person name="Woodward J."/>
            <person name="Permingeat H."/>
            <person name="Joshi N.S."/>
            <person name="Silver P.A."/>
            <person name="Usadel B."/>
            <person name="Rutherford A.W."/>
            <person name="Friesen M."/>
            <person name="Prell J."/>
        </authorList>
    </citation>
    <scope>NUCLEOTIDE SEQUENCE [LARGE SCALE GENOMIC DNA]</scope>
    <source>
        <strain evidence="8">H1</strain>
    </source>
</reference>
<keyword evidence="3" id="KW-0472">Membrane</keyword>
<accession>A0A132MLD2</accession>
<sequence>MAVVFGIGVPVLAILIVAWVVWAARYTKVGPNRVLIVVGRSRRVVDPATGQRTVTGYRLVKGGGTFVRPIRERAYQLSLELTTLDVHAKDAYSSQGVRVSVDAVAQIKIGGATTLIERAAEQFLGRSREDIARVAFETLEGHLRAVTGTMTLEEIYLQRDRLARAVREAAREDLAAMGLEVISFTVRGITDVQGYLEAMGRPRIAQVKRDAVIGESEADRVAHQARFEAEAKVEQYRRDLELTRAGYEAEVSGKRAEADLAYELARNRVAKQVRGGEIEIEITAEEKTIELAERQVARREKNLEAEVRKTAEAERYRIEQLAEAERRRRVVEAEGAATEIRAQGQAQAEATQAVGEAEACAMARKAAAWADYNQAAVAEMFVKILPELAEKVAAPLAHTEKIVIVSTGGSSDSAAAGASRVTADVAAVLGQLPTMIEALTGVSLEHLLERLPALRRPPTTASPMPDASNRGVT</sequence>
<protein>
    <submittedName>
        <fullName evidence="7">Band 7 protein</fullName>
    </submittedName>
</protein>
<evidence type="ECO:0000256" key="3">
    <source>
        <dbReference type="ARBA" id="ARBA00023136"/>
    </source>
</evidence>
<dbReference type="PANTHER" id="PTHR13806:SF46">
    <property type="entry name" value="FLOTILLIN-1-RELATED"/>
    <property type="match status" value="1"/>
</dbReference>
<dbReference type="Pfam" id="PF01145">
    <property type="entry name" value="Band_7"/>
    <property type="match status" value="1"/>
</dbReference>
<evidence type="ECO:0000259" key="6">
    <source>
        <dbReference type="SMART" id="SM00244"/>
    </source>
</evidence>
<comment type="similarity">
    <text evidence="2">Belongs to the band 7/mec-2 family. Flotillin subfamily.</text>
</comment>
<dbReference type="Gene3D" id="3.30.479.30">
    <property type="entry name" value="Band 7 domain"/>
    <property type="match status" value="1"/>
</dbReference>
<evidence type="ECO:0000256" key="1">
    <source>
        <dbReference type="ARBA" id="ARBA00004370"/>
    </source>
</evidence>
<gene>
    <name evidence="7" type="ORF">LI90_263</name>
</gene>
<dbReference type="STRING" id="1469144.LI90_263"/>
<dbReference type="RefSeq" id="WP_066883457.1">
    <property type="nucleotide sequence ID" value="NZ_JYIJ01000019.1"/>
</dbReference>
<dbReference type="InterPro" id="IPR001107">
    <property type="entry name" value="Band_7"/>
</dbReference>
<dbReference type="GO" id="GO:0002020">
    <property type="term" value="F:protease binding"/>
    <property type="evidence" value="ECO:0007669"/>
    <property type="project" value="TreeGrafter"/>
</dbReference>
<feature type="region of interest" description="Disordered" evidence="5">
    <location>
        <begin position="453"/>
        <end position="473"/>
    </location>
</feature>
<dbReference type="AlphaFoldDB" id="A0A132MLD2"/>
<dbReference type="CDD" id="cd03399">
    <property type="entry name" value="SPFH_flotillin"/>
    <property type="match status" value="1"/>
</dbReference>
<keyword evidence="4" id="KW-0175">Coiled coil</keyword>
<feature type="domain" description="Band 7" evidence="6">
    <location>
        <begin position="24"/>
        <end position="203"/>
    </location>
</feature>
<dbReference type="PATRIC" id="fig|1469144.10.peg.341"/>
<comment type="subcellular location">
    <subcellularLocation>
        <location evidence="1">Membrane</location>
    </subcellularLocation>
</comment>
<dbReference type="OrthoDB" id="9786220at2"/>
<name>A0A132MLD2_9ACTN</name>
<organism evidence="7 8">
    <name type="scientific">Carbonactinospora thermoautotrophica</name>
    <dbReference type="NCBI Taxonomy" id="1469144"/>
    <lineage>
        <taxon>Bacteria</taxon>
        <taxon>Bacillati</taxon>
        <taxon>Actinomycetota</taxon>
        <taxon>Actinomycetes</taxon>
        <taxon>Kitasatosporales</taxon>
        <taxon>Carbonactinosporaceae</taxon>
        <taxon>Carbonactinospora</taxon>
    </lineage>
</organism>
<feature type="coiled-coil region" evidence="4">
    <location>
        <begin position="282"/>
        <end position="309"/>
    </location>
</feature>
<dbReference type="Proteomes" id="UP000070188">
    <property type="component" value="Unassembled WGS sequence"/>
</dbReference>
<evidence type="ECO:0000256" key="5">
    <source>
        <dbReference type="SAM" id="MobiDB-lite"/>
    </source>
</evidence>